<dbReference type="EMBL" id="PZZL01000009">
    <property type="protein sequence ID" value="PTM51895.1"/>
    <property type="molecule type" value="Genomic_DNA"/>
</dbReference>
<dbReference type="GO" id="GO:0003962">
    <property type="term" value="F:cystathionine gamma-synthase activity"/>
    <property type="evidence" value="ECO:0007669"/>
    <property type="project" value="TreeGrafter"/>
</dbReference>
<keyword evidence="7" id="KW-1185">Reference proteome</keyword>
<keyword evidence="3 4" id="KW-0663">Pyridoxal phosphate</keyword>
<dbReference type="InterPro" id="IPR015422">
    <property type="entry name" value="PyrdxlP-dep_Trfase_small"/>
</dbReference>
<evidence type="ECO:0000313" key="7">
    <source>
        <dbReference type="Proteomes" id="UP000241808"/>
    </source>
</evidence>
<evidence type="ECO:0000256" key="1">
    <source>
        <dbReference type="ARBA" id="ARBA00001933"/>
    </source>
</evidence>
<dbReference type="InterPro" id="IPR015424">
    <property type="entry name" value="PyrdxlP-dep_Trfase"/>
</dbReference>
<dbReference type="PIRSF" id="PIRSF001434">
    <property type="entry name" value="CGS"/>
    <property type="match status" value="1"/>
</dbReference>
<dbReference type="InterPro" id="IPR054542">
    <property type="entry name" value="Cys_met_metab_PP"/>
</dbReference>
<comment type="similarity">
    <text evidence="2 5">Belongs to the trans-sulfuration enzymes family.</text>
</comment>
<dbReference type="Gene3D" id="3.40.640.10">
    <property type="entry name" value="Type I PLP-dependent aspartate aminotransferase-like (Major domain)"/>
    <property type="match status" value="1"/>
</dbReference>
<dbReference type="GO" id="GO:0019346">
    <property type="term" value="P:transsulfuration"/>
    <property type="evidence" value="ECO:0007669"/>
    <property type="project" value="InterPro"/>
</dbReference>
<dbReference type="GO" id="GO:0019343">
    <property type="term" value="P:cysteine biosynthetic process via cystathionine"/>
    <property type="evidence" value="ECO:0007669"/>
    <property type="project" value="TreeGrafter"/>
</dbReference>
<proteinExistence type="inferred from homology"/>
<dbReference type="PANTHER" id="PTHR11808:SF15">
    <property type="entry name" value="CYSTATHIONINE GAMMA-LYASE"/>
    <property type="match status" value="1"/>
</dbReference>
<feature type="modified residue" description="N6-(pyridoxal phosphate)lysine" evidence="4">
    <location>
        <position position="206"/>
    </location>
</feature>
<comment type="caution">
    <text evidence="6">The sequence shown here is derived from an EMBL/GenBank/DDBJ whole genome shotgun (WGS) entry which is preliminary data.</text>
</comment>
<evidence type="ECO:0000256" key="4">
    <source>
        <dbReference type="PIRSR" id="PIRSR001434-2"/>
    </source>
</evidence>
<dbReference type="GO" id="GO:0004123">
    <property type="term" value="F:cystathionine gamma-lyase activity"/>
    <property type="evidence" value="ECO:0007669"/>
    <property type="project" value="TreeGrafter"/>
</dbReference>
<protein>
    <submittedName>
        <fullName evidence="6">Cystathionine gamma-synthase</fullName>
    </submittedName>
</protein>
<gene>
    <name evidence="6" type="ORF">C8P69_109183</name>
</gene>
<dbReference type="GO" id="GO:0030170">
    <property type="term" value="F:pyridoxal phosphate binding"/>
    <property type="evidence" value="ECO:0007669"/>
    <property type="project" value="InterPro"/>
</dbReference>
<accession>A0A2T4YYS0</accession>
<reference evidence="6 7" key="1">
    <citation type="submission" date="2018-04" db="EMBL/GenBank/DDBJ databases">
        <title>Genomic Encyclopedia of Archaeal and Bacterial Type Strains, Phase II (KMG-II): from individual species to whole genera.</title>
        <authorList>
            <person name="Goeker M."/>
        </authorList>
    </citation>
    <scope>NUCLEOTIDE SEQUENCE [LARGE SCALE GENOMIC DNA]</scope>
    <source>
        <strain evidence="6 7">DSM 25521</strain>
    </source>
</reference>
<dbReference type="GO" id="GO:0005737">
    <property type="term" value="C:cytoplasm"/>
    <property type="evidence" value="ECO:0007669"/>
    <property type="project" value="TreeGrafter"/>
</dbReference>
<dbReference type="InterPro" id="IPR015421">
    <property type="entry name" value="PyrdxlP-dep_Trfase_major"/>
</dbReference>
<comment type="cofactor">
    <cofactor evidence="1 5">
        <name>pyridoxal 5'-phosphate</name>
        <dbReference type="ChEBI" id="CHEBI:597326"/>
    </cofactor>
</comment>
<dbReference type="Proteomes" id="UP000241808">
    <property type="component" value="Unassembled WGS sequence"/>
</dbReference>
<dbReference type="RefSeq" id="WP_108178985.1">
    <property type="nucleotide sequence ID" value="NZ_PZZL01000009.1"/>
</dbReference>
<dbReference type="Gene3D" id="3.90.1150.10">
    <property type="entry name" value="Aspartate Aminotransferase, domain 1"/>
    <property type="match status" value="1"/>
</dbReference>
<dbReference type="PROSITE" id="PS00868">
    <property type="entry name" value="CYS_MET_METAB_PP"/>
    <property type="match status" value="1"/>
</dbReference>
<evidence type="ECO:0000256" key="3">
    <source>
        <dbReference type="ARBA" id="ARBA00022898"/>
    </source>
</evidence>
<dbReference type="SUPFAM" id="SSF53383">
    <property type="entry name" value="PLP-dependent transferases"/>
    <property type="match status" value="1"/>
</dbReference>
<name>A0A2T4YYS0_9HYPH</name>
<dbReference type="PANTHER" id="PTHR11808">
    <property type="entry name" value="TRANS-SULFURATION ENZYME FAMILY MEMBER"/>
    <property type="match status" value="1"/>
</dbReference>
<organism evidence="6 7">
    <name type="scientific">Phreatobacter oligotrophus</name>
    <dbReference type="NCBI Taxonomy" id="1122261"/>
    <lineage>
        <taxon>Bacteria</taxon>
        <taxon>Pseudomonadati</taxon>
        <taxon>Pseudomonadota</taxon>
        <taxon>Alphaproteobacteria</taxon>
        <taxon>Hyphomicrobiales</taxon>
        <taxon>Phreatobacteraceae</taxon>
        <taxon>Phreatobacter</taxon>
    </lineage>
</organism>
<sequence>MSAKPPTNGLAPRTLAAQALGWEEAETHAVVTPIHVATTFIRDPDNQYRNGFVYGRPDNQTVRQCEAVLTALEEGAEAMLLGSGMSAATALVMALPAGAHIVAPTVMYWALRNWLINDAPTYGYTTTFVDTADLAAVKAAVVPGKTKLVWLETPSNPLWTVSDIAAISEIAHAAGAICAVDSTVATPVLTRPLALGADIVMHAATKYLNGHSDVVAGALVTREANEFWARVRRVRSMHGQILGPFEAFLLMRGMRTLHVRVEAQVKAALALAEKLAAHPMVGEVLYPGLTSHPQHALAARQMTGGFGGMLSIRVKAGEQAAISAAARVELWKRATSLGGVESLIEHRASIEGAGSPCPTDLLRMSVGLEAVDDLYADIDRALRAANA</sequence>
<dbReference type="OrthoDB" id="9790858at2"/>
<evidence type="ECO:0000256" key="5">
    <source>
        <dbReference type="RuleBase" id="RU362118"/>
    </source>
</evidence>
<dbReference type="Pfam" id="PF01053">
    <property type="entry name" value="Cys_Met_Meta_PP"/>
    <property type="match status" value="1"/>
</dbReference>
<dbReference type="FunFam" id="3.40.640.10:FF:000046">
    <property type="entry name" value="Cystathionine gamma-lyase"/>
    <property type="match status" value="1"/>
</dbReference>
<dbReference type="AlphaFoldDB" id="A0A2T4YYS0"/>
<evidence type="ECO:0000256" key="2">
    <source>
        <dbReference type="ARBA" id="ARBA00009077"/>
    </source>
</evidence>
<dbReference type="InterPro" id="IPR000277">
    <property type="entry name" value="Cys/Met-Metab_PyrdxlP-dep_enz"/>
</dbReference>
<evidence type="ECO:0000313" key="6">
    <source>
        <dbReference type="EMBL" id="PTM51895.1"/>
    </source>
</evidence>